<proteinExistence type="inferred from homology"/>
<protein>
    <submittedName>
        <fullName evidence="5">WEB family protein-like</fullName>
    </submittedName>
</protein>
<evidence type="ECO:0000256" key="1">
    <source>
        <dbReference type="ARBA" id="ARBA00005485"/>
    </source>
</evidence>
<dbReference type="PANTHER" id="PTHR32054:SF36">
    <property type="entry name" value="WEB FAMILY PROTEIN"/>
    <property type="match status" value="1"/>
</dbReference>
<feature type="region of interest" description="Disordered" evidence="4">
    <location>
        <begin position="331"/>
        <end position="403"/>
    </location>
</feature>
<keyword evidence="2 3" id="KW-0175">Coiled coil</keyword>
<feature type="region of interest" description="Disordered" evidence="4">
    <location>
        <begin position="1"/>
        <end position="27"/>
    </location>
</feature>
<name>A0A2Z7CY72_9LAMI</name>
<dbReference type="Pfam" id="PF05701">
    <property type="entry name" value="WEMBL"/>
    <property type="match status" value="2"/>
</dbReference>
<dbReference type="OrthoDB" id="649232at2759"/>
<accession>A0A2Z7CY72</accession>
<dbReference type="GO" id="GO:0009904">
    <property type="term" value="P:chloroplast accumulation movement"/>
    <property type="evidence" value="ECO:0007669"/>
    <property type="project" value="TreeGrafter"/>
</dbReference>
<sequence>MEGTAESGGETKKVLDNPRAEIDTSPPFESVKEAVDWFSGSGPWMLRLAAHDHRHETEPLGNMEEQAVQLERDLMLKEQETLNVLKQLEAAKRLVETLKCHLVPEYFSPLLANPHQNLETDYRTHDSTEDMGLFPVLSPGLMFMELNRAKTNLNKTSIDLAVIQESVESLNKKMRGDKALLERRMEMEAPEWGNPKKETEGRLESCNNFTVGQLERADFETEQFKKMTEASRYEVMKAMAEIERTKNSIKMAEMRLNAAKKMEEAAKAVEEIALAERNLTSSDVFFDDHKRDGITLSFEEYRSLTRKAHRIEEICKTKFIDANTIQTRSRDRQSQVAVTEKFEEMNEENKPPRVADLRTKEEPPSANDQGRYSKFKFRNSRSGGHRNAQVANEKGPNGTTTSMGDILGRKLILQDDIIVGKHVENNHGERGHVSLSQMLREQSRTILHPGETVGDEHGRVERSFFVQRKKFGFIQVPLSIRKTKKRVQT</sequence>
<evidence type="ECO:0000313" key="6">
    <source>
        <dbReference type="Proteomes" id="UP000250235"/>
    </source>
</evidence>
<evidence type="ECO:0000256" key="2">
    <source>
        <dbReference type="ARBA" id="ARBA00023054"/>
    </source>
</evidence>
<dbReference type="GO" id="GO:0005829">
    <property type="term" value="C:cytosol"/>
    <property type="evidence" value="ECO:0007669"/>
    <property type="project" value="TreeGrafter"/>
</dbReference>
<reference evidence="5 6" key="1">
    <citation type="journal article" date="2015" name="Proc. Natl. Acad. Sci. U.S.A.">
        <title>The resurrection genome of Boea hygrometrica: A blueprint for survival of dehydration.</title>
        <authorList>
            <person name="Xiao L."/>
            <person name="Yang G."/>
            <person name="Zhang L."/>
            <person name="Yang X."/>
            <person name="Zhao S."/>
            <person name="Ji Z."/>
            <person name="Zhou Q."/>
            <person name="Hu M."/>
            <person name="Wang Y."/>
            <person name="Chen M."/>
            <person name="Xu Y."/>
            <person name="Jin H."/>
            <person name="Xiao X."/>
            <person name="Hu G."/>
            <person name="Bao F."/>
            <person name="Hu Y."/>
            <person name="Wan P."/>
            <person name="Li L."/>
            <person name="Deng X."/>
            <person name="Kuang T."/>
            <person name="Xiang C."/>
            <person name="Zhu J.K."/>
            <person name="Oliver M.J."/>
            <person name="He Y."/>
        </authorList>
    </citation>
    <scope>NUCLEOTIDE SEQUENCE [LARGE SCALE GENOMIC DNA]</scope>
    <source>
        <strain evidence="6">cv. XS01</strain>
    </source>
</reference>
<organism evidence="5 6">
    <name type="scientific">Dorcoceras hygrometricum</name>
    <dbReference type="NCBI Taxonomy" id="472368"/>
    <lineage>
        <taxon>Eukaryota</taxon>
        <taxon>Viridiplantae</taxon>
        <taxon>Streptophyta</taxon>
        <taxon>Embryophyta</taxon>
        <taxon>Tracheophyta</taxon>
        <taxon>Spermatophyta</taxon>
        <taxon>Magnoliopsida</taxon>
        <taxon>eudicotyledons</taxon>
        <taxon>Gunneridae</taxon>
        <taxon>Pentapetalae</taxon>
        <taxon>asterids</taxon>
        <taxon>lamiids</taxon>
        <taxon>Lamiales</taxon>
        <taxon>Gesneriaceae</taxon>
        <taxon>Didymocarpoideae</taxon>
        <taxon>Trichosporeae</taxon>
        <taxon>Loxocarpinae</taxon>
        <taxon>Dorcoceras</taxon>
    </lineage>
</organism>
<dbReference type="AlphaFoldDB" id="A0A2Z7CY72"/>
<feature type="compositionally biased region" description="Basic and acidic residues" evidence="4">
    <location>
        <begin position="9"/>
        <end position="22"/>
    </location>
</feature>
<evidence type="ECO:0000256" key="4">
    <source>
        <dbReference type="SAM" id="MobiDB-lite"/>
    </source>
</evidence>
<gene>
    <name evidence="5" type="ORF">F511_09195</name>
</gene>
<dbReference type="InterPro" id="IPR008545">
    <property type="entry name" value="Web"/>
</dbReference>
<feature type="compositionally biased region" description="Basic and acidic residues" evidence="4">
    <location>
        <begin position="340"/>
        <end position="363"/>
    </location>
</feature>
<dbReference type="Proteomes" id="UP000250235">
    <property type="component" value="Unassembled WGS sequence"/>
</dbReference>
<feature type="coiled-coil region" evidence="3">
    <location>
        <begin position="235"/>
        <end position="278"/>
    </location>
</feature>
<dbReference type="PANTHER" id="PTHR32054">
    <property type="entry name" value="HEAVY CHAIN, PUTATIVE, EXPRESSED-RELATED-RELATED"/>
    <property type="match status" value="1"/>
</dbReference>
<dbReference type="GO" id="GO:0009903">
    <property type="term" value="P:chloroplast avoidance movement"/>
    <property type="evidence" value="ECO:0007669"/>
    <property type="project" value="TreeGrafter"/>
</dbReference>
<keyword evidence="6" id="KW-1185">Reference proteome</keyword>
<comment type="similarity">
    <text evidence="1">Belongs to the WEB family.</text>
</comment>
<evidence type="ECO:0000313" key="5">
    <source>
        <dbReference type="EMBL" id="KZV51931.1"/>
    </source>
</evidence>
<evidence type="ECO:0000256" key="3">
    <source>
        <dbReference type="SAM" id="Coils"/>
    </source>
</evidence>
<dbReference type="EMBL" id="KQ991562">
    <property type="protein sequence ID" value="KZV51931.1"/>
    <property type="molecule type" value="Genomic_DNA"/>
</dbReference>